<evidence type="ECO:0000256" key="1">
    <source>
        <dbReference type="SAM" id="MobiDB-lite"/>
    </source>
</evidence>
<evidence type="ECO:0000313" key="3">
    <source>
        <dbReference type="EMBL" id="MDM8076659.1"/>
    </source>
</evidence>
<dbReference type="EMBL" id="JAUDBR010000007">
    <property type="protein sequence ID" value="MDM8076659.1"/>
    <property type="molecule type" value="Genomic_DNA"/>
</dbReference>
<feature type="region of interest" description="Disordered" evidence="1">
    <location>
        <begin position="1"/>
        <end position="88"/>
    </location>
</feature>
<dbReference type="RefSeq" id="WP_289596061.1">
    <property type="nucleotide sequence ID" value="NZ_JAUDBR010000007.1"/>
</dbReference>
<name>A0ABT7TXU4_ACTVI</name>
<comment type="caution">
    <text evidence="3">The sequence shown here is derived from an EMBL/GenBank/DDBJ whole genome shotgun (WGS) entry which is preliminary data.</text>
</comment>
<feature type="compositionally biased region" description="Low complexity" evidence="1">
    <location>
        <begin position="53"/>
        <end position="87"/>
    </location>
</feature>
<feature type="compositionally biased region" description="Low complexity" evidence="1">
    <location>
        <begin position="300"/>
        <end position="315"/>
    </location>
</feature>
<protein>
    <submittedName>
        <fullName evidence="3">Uncharacterized protein</fullName>
    </submittedName>
</protein>
<feature type="compositionally biased region" description="Low complexity" evidence="1">
    <location>
        <begin position="129"/>
        <end position="144"/>
    </location>
</feature>
<proteinExistence type="predicted"/>
<feature type="compositionally biased region" description="Low complexity" evidence="1">
    <location>
        <begin position="236"/>
        <end position="268"/>
    </location>
</feature>
<dbReference type="Proteomes" id="UP001529257">
    <property type="component" value="Unassembled WGS sequence"/>
</dbReference>
<evidence type="ECO:0000313" key="4">
    <source>
        <dbReference type="Proteomes" id="UP001529257"/>
    </source>
</evidence>
<feature type="transmembrane region" description="Helical" evidence="2">
    <location>
        <begin position="398"/>
        <end position="419"/>
    </location>
</feature>
<feature type="compositionally biased region" description="Gly residues" evidence="1">
    <location>
        <begin position="348"/>
        <end position="358"/>
    </location>
</feature>
<feature type="region of interest" description="Disordered" evidence="1">
    <location>
        <begin position="123"/>
        <end position="322"/>
    </location>
</feature>
<keyword evidence="4" id="KW-1185">Reference proteome</keyword>
<reference evidence="3 4" key="2">
    <citation type="submission" date="2023-06" db="EMBL/GenBank/DDBJ databases">
        <authorList>
            <person name="Zeman M."/>
            <person name="Kubasova T."/>
            <person name="Jahodarova E."/>
            <person name="Nykrynova M."/>
            <person name="Rychlik I."/>
        </authorList>
    </citation>
    <scope>NUCLEOTIDE SEQUENCE [LARGE SCALE GENOMIC DNA]</scope>
    <source>
        <strain evidence="3 4">ET81</strain>
    </source>
</reference>
<keyword evidence="2" id="KW-0472">Membrane</keyword>
<organism evidence="3 4">
    <name type="scientific">Actinomyces viscosus</name>
    <dbReference type="NCBI Taxonomy" id="1656"/>
    <lineage>
        <taxon>Bacteria</taxon>
        <taxon>Bacillati</taxon>
        <taxon>Actinomycetota</taxon>
        <taxon>Actinomycetes</taxon>
        <taxon>Actinomycetales</taxon>
        <taxon>Actinomycetaceae</taxon>
        <taxon>Actinomyces</taxon>
    </lineage>
</organism>
<keyword evidence="2" id="KW-1133">Transmembrane helix</keyword>
<feature type="compositionally biased region" description="Basic and acidic residues" evidence="1">
    <location>
        <begin position="1"/>
        <end position="10"/>
    </location>
</feature>
<gene>
    <name evidence="3" type="ORF">QUV91_06275</name>
</gene>
<feature type="transmembrane region" description="Helical" evidence="2">
    <location>
        <begin position="560"/>
        <end position="579"/>
    </location>
</feature>
<evidence type="ECO:0000256" key="2">
    <source>
        <dbReference type="SAM" id="Phobius"/>
    </source>
</evidence>
<feature type="region of interest" description="Disordered" evidence="1">
    <location>
        <begin position="496"/>
        <end position="517"/>
    </location>
</feature>
<feature type="compositionally biased region" description="Low complexity" evidence="1">
    <location>
        <begin position="170"/>
        <end position="185"/>
    </location>
</feature>
<feature type="transmembrane region" description="Helical" evidence="2">
    <location>
        <begin position="532"/>
        <end position="554"/>
    </location>
</feature>
<sequence length="585" mass="56622">MTPRDRRPDNEQGPVNWGIMPKRTPRPKSASARPGGNGLLEVVRSGNNPAPTGSSASATSSASGVSAASAAGSAASSAGAHDASGAAVMTEEDLRSAAAQAIASGTADAVDAAIAIDLADVSDEPTGWAGSALSAGSPASPVALRAVGGPADTPGGHGASVPTGDPDSLPASAAGTAGTPSSPAPQQQRTAAANGAESRSPRPVVRPTAVDGPGSAPQTGTTTTRVFTISQGKPEAVPSSASTASAASAASAASVAAAPPPVATSAAPAPAPAPAPAAPAASAPSAAAPSARGRGYQTRPSAATASPAAPTSPAAQPEEDAGILAESSAWEAATNALDAEEIKAQGGTDWGVGRGPAKGRGPRRPSSGTDWGVGRGSAKSSSARTRSPWPAAVRRQRLAGVAFALLGLVLATASAMNLARNAEAGHPWIPPWLVAVLGGAGLVAAAGYLAWAGGTPVRREAERWKPGVLDAAAGLTTGSVKVHDPARLVARARGPLLPGTSGRGDETAPTVDSGPTPVMGTSTVDQSLHAPAGVAGAVGGFMLASAVVCAVVALILGPSWLIATAALTLGGVVAIRLAGEWLGQV</sequence>
<feature type="compositionally biased region" description="Polar residues" evidence="1">
    <location>
        <begin position="216"/>
        <end position="231"/>
    </location>
</feature>
<keyword evidence="2" id="KW-0812">Transmembrane</keyword>
<feature type="transmembrane region" description="Helical" evidence="2">
    <location>
        <begin position="431"/>
        <end position="451"/>
    </location>
</feature>
<reference evidence="4" key="1">
    <citation type="submission" date="2023-06" db="EMBL/GenBank/DDBJ databases">
        <title>Identification and characterization of horizontal gene transfer across gut microbiota members of farm animals based on homology search.</title>
        <authorList>
            <person name="Zeman M."/>
            <person name="Kubasova T."/>
            <person name="Jahodarova E."/>
            <person name="Nykrynova M."/>
            <person name="Rychlik I."/>
        </authorList>
    </citation>
    <scope>NUCLEOTIDE SEQUENCE [LARGE SCALE GENOMIC DNA]</scope>
    <source>
        <strain evidence="4">ET81</strain>
    </source>
</reference>
<feature type="region of interest" description="Disordered" evidence="1">
    <location>
        <begin position="343"/>
        <end position="390"/>
    </location>
</feature>
<feature type="compositionally biased region" description="Low complexity" evidence="1">
    <location>
        <begin position="278"/>
        <end position="291"/>
    </location>
</feature>
<accession>A0ABT7TXU4</accession>